<dbReference type="Proteomes" id="UP000037784">
    <property type="component" value="Unassembled WGS sequence"/>
</dbReference>
<evidence type="ECO:0000256" key="1">
    <source>
        <dbReference type="SAM" id="Phobius"/>
    </source>
</evidence>
<proteinExistence type="predicted"/>
<keyword evidence="1" id="KW-1133">Transmembrane helix</keyword>
<keyword evidence="1" id="KW-0812">Transmembrane</keyword>
<sequence>MGRALFACMYLLIEISAFFFQVFVLRGLFFTIHTSQA</sequence>
<comment type="caution">
    <text evidence="2">The sequence shown here is derived from an EMBL/GenBank/DDBJ whole genome shotgun (WGS) entry which is preliminary data.</text>
</comment>
<gene>
    <name evidence="2" type="ORF">ARMA_1565</name>
</gene>
<reference evidence="2 3" key="1">
    <citation type="journal article" date="2015" name="Genome Announc.">
        <title>Draft Genome Sequence of a Heterotrophic Facultative Anaerobic Thermophilic Bacterium, Ardenticatena maritima Strain 110ST.</title>
        <authorList>
            <person name="Kawaichi S."/>
            <person name="Yoshida T."/>
            <person name="Sako Y."/>
            <person name="Nakamura R."/>
        </authorList>
    </citation>
    <scope>NUCLEOTIDE SEQUENCE [LARGE SCALE GENOMIC DNA]</scope>
    <source>
        <strain evidence="2 3">110S</strain>
    </source>
</reference>
<dbReference type="InParanoid" id="A0A0M8K8X0"/>
<evidence type="ECO:0000313" key="3">
    <source>
        <dbReference type="Proteomes" id="UP000037784"/>
    </source>
</evidence>
<reference evidence="3" key="2">
    <citation type="submission" date="2015-08" db="EMBL/GenBank/DDBJ databases">
        <title>Draft Genome Sequence of a Heterotrophic Facultative Anaerobic Bacterium Ardenticatena maritima Strain 110S.</title>
        <authorList>
            <person name="Kawaichi S."/>
            <person name="Yoshida T."/>
            <person name="Sako Y."/>
            <person name="Nakamura R."/>
        </authorList>
    </citation>
    <scope>NUCLEOTIDE SEQUENCE [LARGE SCALE GENOMIC DNA]</scope>
    <source>
        <strain evidence="3">110S</strain>
    </source>
</reference>
<keyword evidence="1" id="KW-0472">Membrane</keyword>
<accession>A0A0M8K8X0</accession>
<protein>
    <submittedName>
        <fullName evidence="2">Uncharacterized protein</fullName>
    </submittedName>
</protein>
<evidence type="ECO:0000313" key="2">
    <source>
        <dbReference type="EMBL" id="GAP63142.1"/>
    </source>
</evidence>
<dbReference type="AlphaFoldDB" id="A0A0M8K8X0"/>
<dbReference type="EMBL" id="BBZA01000116">
    <property type="protein sequence ID" value="GAP63142.1"/>
    <property type="molecule type" value="Genomic_DNA"/>
</dbReference>
<keyword evidence="3" id="KW-1185">Reference proteome</keyword>
<organism evidence="2 3">
    <name type="scientific">Ardenticatena maritima</name>
    <dbReference type="NCBI Taxonomy" id="872965"/>
    <lineage>
        <taxon>Bacteria</taxon>
        <taxon>Bacillati</taxon>
        <taxon>Chloroflexota</taxon>
        <taxon>Ardenticatenia</taxon>
        <taxon>Ardenticatenales</taxon>
        <taxon>Ardenticatenaceae</taxon>
        <taxon>Ardenticatena</taxon>
    </lineage>
</organism>
<feature type="transmembrane region" description="Helical" evidence="1">
    <location>
        <begin position="7"/>
        <end position="32"/>
    </location>
</feature>
<name>A0A0M8K8X0_9CHLR</name>